<organism evidence="2 3">
    <name type="scientific">Laodelphax striatellus</name>
    <name type="common">Small brown planthopper</name>
    <name type="synonym">Delphax striatella</name>
    <dbReference type="NCBI Taxonomy" id="195883"/>
    <lineage>
        <taxon>Eukaryota</taxon>
        <taxon>Metazoa</taxon>
        <taxon>Ecdysozoa</taxon>
        <taxon>Arthropoda</taxon>
        <taxon>Hexapoda</taxon>
        <taxon>Insecta</taxon>
        <taxon>Pterygota</taxon>
        <taxon>Neoptera</taxon>
        <taxon>Paraneoptera</taxon>
        <taxon>Hemiptera</taxon>
        <taxon>Auchenorrhyncha</taxon>
        <taxon>Fulgoroidea</taxon>
        <taxon>Delphacidae</taxon>
        <taxon>Criomorphinae</taxon>
        <taxon>Laodelphax</taxon>
    </lineage>
</organism>
<keyword evidence="3" id="KW-1185">Reference proteome</keyword>
<sequence length="258" mass="28799">MSGVLETEKEILQELLHLDSSDEEEDNILEEDSGDEDYNSDADQEYFLDRPSGLMVKNCGNRWLTQGTPDLEGDELFNDNMSRMVSVYYLTFGESLLRGQPEADSYTRVCFELCVPFLPNNHYLEQELAITKIQIILRCKEKPLNSEGYVGKNPYYGYGGNRTPVAQAHYKNCFAVAREIAVCILNEKTLQAYGGTTGGYADNFIIDKWIRDAENAANADLNDAEMIASHTFLDALNDDLARGDEDDNKEGEAVGGGA</sequence>
<dbReference type="Proteomes" id="UP000291343">
    <property type="component" value="Unassembled WGS sequence"/>
</dbReference>
<feature type="region of interest" description="Disordered" evidence="1">
    <location>
        <begin position="15"/>
        <end position="41"/>
    </location>
</feature>
<evidence type="ECO:0000313" key="2">
    <source>
        <dbReference type="EMBL" id="RZF43806.1"/>
    </source>
</evidence>
<reference evidence="2 3" key="1">
    <citation type="journal article" date="2017" name="Gigascience">
        <title>Genome sequence of the small brown planthopper, Laodelphax striatellus.</title>
        <authorList>
            <person name="Zhu J."/>
            <person name="Jiang F."/>
            <person name="Wang X."/>
            <person name="Yang P."/>
            <person name="Bao Y."/>
            <person name="Zhao W."/>
            <person name="Wang W."/>
            <person name="Lu H."/>
            <person name="Wang Q."/>
            <person name="Cui N."/>
            <person name="Li J."/>
            <person name="Chen X."/>
            <person name="Luo L."/>
            <person name="Yu J."/>
            <person name="Kang L."/>
            <person name="Cui F."/>
        </authorList>
    </citation>
    <scope>NUCLEOTIDE SEQUENCE [LARGE SCALE GENOMIC DNA]</scope>
    <source>
        <strain evidence="2">Lst14</strain>
    </source>
</reference>
<gene>
    <name evidence="2" type="ORF">LSTR_LSTR006347</name>
</gene>
<dbReference type="EMBL" id="QKKF02012197">
    <property type="protein sequence ID" value="RZF43806.1"/>
    <property type="molecule type" value="Genomic_DNA"/>
</dbReference>
<name>A0A482XDD5_LAOST</name>
<protein>
    <submittedName>
        <fullName evidence="2">Uncharacterized protein</fullName>
    </submittedName>
</protein>
<proteinExistence type="predicted"/>
<feature type="compositionally biased region" description="Acidic residues" evidence="1">
    <location>
        <begin position="21"/>
        <end position="41"/>
    </location>
</feature>
<dbReference type="InParanoid" id="A0A482XDD5"/>
<comment type="caution">
    <text evidence="2">The sequence shown here is derived from an EMBL/GenBank/DDBJ whole genome shotgun (WGS) entry which is preliminary data.</text>
</comment>
<evidence type="ECO:0000256" key="1">
    <source>
        <dbReference type="SAM" id="MobiDB-lite"/>
    </source>
</evidence>
<accession>A0A482XDD5</accession>
<evidence type="ECO:0000313" key="3">
    <source>
        <dbReference type="Proteomes" id="UP000291343"/>
    </source>
</evidence>
<dbReference type="AlphaFoldDB" id="A0A482XDD5"/>